<dbReference type="EMBL" id="CM042019">
    <property type="protein sequence ID" value="KAI3825647.1"/>
    <property type="molecule type" value="Genomic_DNA"/>
</dbReference>
<name>A0ACB9K083_9ASTR</name>
<reference evidence="2" key="1">
    <citation type="journal article" date="2022" name="Mol. Ecol. Resour.">
        <title>The genomes of chicory, endive, great burdock and yacon provide insights into Asteraceae palaeo-polyploidization history and plant inulin production.</title>
        <authorList>
            <person name="Fan W."/>
            <person name="Wang S."/>
            <person name="Wang H."/>
            <person name="Wang A."/>
            <person name="Jiang F."/>
            <person name="Liu H."/>
            <person name="Zhao H."/>
            <person name="Xu D."/>
            <person name="Zhang Y."/>
        </authorList>
    </citation>
    <scope>NUCLEOTIDE SEQUENCE [LARGE SCALE GENOMIC DNA]</scope>
    <source>
        <strain evidence="2">cv. Yunnan</strain>
    </source>
</reference>
<organism evidence="1 2">
    <name type="scientific">Smallanthus sonchifolius</name>
    <dbReference type="NCBI Taxonomy" id="185202"/>
    <lineage>
        <taxon>Eukaryota</taxon>
        <taxon>Viridiplantae</taxon>
        <taxon>Streptophyta</taxon>
        <taxon>Embryophyta</taxon>
        <taxon>Tracheophyta</taxon>
        <taxon>Spermatophyta</taxon>
        <taxon>Magnoliopsida</taxon>
        <taxon>eudicotyledons</taxon>
        <taxon>Gunneridae</taxon>
        <taxon>Pentapetalae</taxon>
        <taxon>asterids</taxon>
        <taxon>campanulids</taxon>
        <taxon>Asterales</taxon>
        <taxon>Asteraceae</taxon>
        <taxon>Asteroideae</taxon>
        <taxon>Heliantheae alliance</taxon>
        <taxon>Millerieae</taxon>
        <taxon>Smallanthus</taxon>
    </lineage>
</organism>
<reference evidence="1 2" key="2">
    <citation type="journal article" date="2022" name="Mol. Ecol. Resour.">
        <title>The genomes of chicory, endive, great burdock and yacon provide insights into Asteraceae paleo-polyploidization history and plant inulin production.</title>
        <authorList>
            <person name="Fan W."/>
            <person name="Wang S."/>
            <person name="Wang H."/>
            <person name="Wang A."/>
            <person name="Jiang F."/>
            <person name="Liu H."/>
            <person name="Zhao H."/>
            <person name="Xu D."/>
            <person name="Zhang Y."/>
        </authorList>
    </citation>
    <scope>NUCLEOTIDE SEQUENCE [LARGE SCALE GENOMIC DNA]</scope>
    <source>
        <strain evidence="2">cv. Yunnan</strain>
        <tissue evidence="1">Leaves</tissue>
    </source>
</reference>
<evidence type="ECO:0000313" key="2">
    <source>
        <dbReference type="Proteomes" id="UP001056120"/>
    </source>
</evidence>
<dbReference type="Proteomes" id="UP001056120">
    <property type="component" value="Linkage Group LG02"/>
</dbReference>
<proteinExistence type="predicted"/>
<sequence>MLWSLPSVRLKLRWNEELDSVVRDALIWATVDHGDKLEMKGEYDQPVMAMPRTHTNHQEVEKFVRILMALCRAVNYIHRVVTYVCDLMVTL</sequence>
<keyword evidence="2" id="KW-1185">Reference proteome</keyword>
<protein>
    <submittedName>
        <fullName evidence="1">Uncharacterized protein</fullName>
    </submittedName>
</protein>
<accession>A0ACB9K083</accession>
<gene>
    <name evidence="1" type="ORF">L1987_07176</name>
</gene>
<evidence type="ECO:0000313" key="1">
    <source>
        <dbReference type="EMBL" id="KAI3825647.1"/>
    </source>
</evidence>
<comment type="caution">
    <text evidence="1">The sequence shown here is derived from an EMBL/GenBank/DDBJ whole genome shotgun (WGS) entry which is preliminary data.</text>
</comment>